<comment type="caution">
    <text evidence="2">The sequence shown here is derived from an EMBL/GenBank/DDBJ whole genome shotgun (WGS) entry which is preliminary data.</text>
</comment>
<dbReference type="PANTHER" id="PTHR30212">
    <property type="entry name" value="PROTEIN YIIM"/>
    <property type="match status" value="1"/>
</dbReference>
<dbReference type="InterPro" id="IPR005163">
    <property type="entry name" value="Tri_helical_YiiM-like"/>
</dbReference>
<dbReference type="PROSITE" id="PS51340">
    <property type="entry name" value="MOSC"/>
    <property type="match status" value="1"/>
</dbReference>
<proteinExistence type="predicted"/>
<dbReference type="RefSeq" id="WP_201277426.1">
    <property type="nucleotide sequence ID" value="NZ_JTHE03000060.1"/>
</dbReference>
<dbReference type="Pfam" id="PF03475">
    <property type="entry name" value="YiiM_3-alpha"/>
    <property type="match status" value="1"/>
</dbReference>
<evidence type="ECO:0000313" key="2">
    <source>
        <dbReference type="EMBL" id="MCM1983251.1"/>
    </source>
</evidence>
<feature type="domain" description="MOSC" evidence="1">
    <location>
        <begin position="39"/>
        <end position="174"/>
    </location>
</feature>
<dbReference type="EMBL" id="JTHE03000060">
    <property type="protein sequence ID" value="MCM1983251.1"/>
    <property type="molecule type" value="Genomic_DNA"/>
</dbReference>
<reference evidence="2 3" key="1">
    <citation type="journal article" date="2015" name="Genome Announc.">
        <title>Draft Genome Sequence of Filamentous Marine Cyanobacterium Lyngbya confervoides Strain BDU141951.</title>
        <authorList>
            <person name="Chandrababunaidu M.M."/>
            <person name="Sen D."/>
            <person name="Tripathy S."/>
        </authorList>
    </citation>
    <scope>NUCLEOTIDE SEQUENCE [LARGE SCALE GENOMIC DNA]</scope>
    <source>
        <strain evidence="2 3">BDU141951</strain>
    </source>
</reference>
<gene>
    <name evidence="2" type="ORF">QQ91_0010520</name>
</gene>
<dbReference type="InterPro" id="IPR005302">
    <property type="entry name" value="MoCF_Sase_C"/>
</dbReference>
<name>A0ABD4T3L8_9CYAN</name>
<sequence>MTSTRITVATMQVGLPKTLGQDDAPDPMDRLWRTGFFKRPVVDPIWLGATNLEGDGQADLKNHGGVDKAVLAYSAHHYDYWKSHLHWPELPYGAFGENFTIVGQTESEVCVGDTYGLGEAKVQVSQPRKPCWKLSRRWRIPDLAQQVLANGRSGWYFRVLQEGLVAPGQAMRLIHRPYPEWTIARAHQIMHHDFHDRAATLALANCPLLSENWREKLIRRTQSP</sequence>
<evidence type="ECO:0000259" key="1">
    <source>
        <dbReference type="PROSITE" id="PS51340"/>
    </source>
</evidence>
<dbReference type="SUPFAM" id="SSF50800">
    <property type="entry name" value="PK beta-barrel domain-like"/>
    <property type="match status" value="1"/>
</dbReference>
<dbReference type="Proteomes" id="UP000031561">
    <property type="component" value="Unassembled WGS sequence"/>
</dbReference>
<dbReference type="Gene3D" id="2.40.33.20">
    <property type="entry name" value="PK beta-barrel domain-like"/>
    <property type="match status" value="1"/>
</dbReference>
<dbReference type="InterPro" id="IPR052353">
    <property type="entry name" value="Benzoxazolinone_Detox_Enz"/>
</dbReference>
<evidence type="ECO:0000313" key="3">
    <source>
        <dbReference type="Proteomes" id="UP000031561"/>
    </source>
</evidence>
<accession>A0ABD4T3L8</accession>
<dbReference type="InterPro" id="IPR011037">
    <property type="entry name" value="Pyrv_Knase-like_insert_dom_sf"/>
</dbReference>
<protein>
    <submittedName>
        <fullName evidence="2">MOSC domain-containing protein</fullName>
    </submittedName>
</protein>
<organism evidence="2 3">
    <name type="scientific">Lyngbya confervoides BDU141951</name>
    <dbReference type="NCBI Taxonomy" id="1574623"/>
    <lineage>
        <taxon>Bacteria</taxon>
        <taxon>Bacillati</taxon>
        <taxon>Cyanobacteriota</taxon>
        <taxon>Cyanophyceae</taxon>
        <taxon>Oscillatoriophycideae</taxon>
        <taxon>Oscillatoriales</taxon>
        <taxon>Microcoleaceae</taxon>
        <taxon>Lyngbya</taxon>
    </lineage>
</organism>
<dbReference type="PANTHER" id="PTHR30212:SF2">
    <property type="entry name" value="PROTEIN YIIM"/>
    <property type="match status" value="1"/>
</dbReference>
<keyword evidence="3" id="KW-1185">Reference proteome</keyword>
<dbReference type="Pfam" id="PF03473">
    <property type="entry name" value="MOSC"/>
    <property type="match status" value="1"/>
</dbReference>
<dbReference type="AlphaFoldDB" id="A0ABD4T3L8"/>